<dbReference type="GO" id="GO:0016020">
    <property type="term" value="C:membrane"/>
    <property type="evidence" value="ECO:0007669"/>
    <property type="project" value="UniProtKB-SubCell"/>
</dbReference>
<evidence type="ECO:0000256" key="2">
    <source>
        <dbReference type="ARBA" id="ARBA00004245"/>
    </source>
</evidence>
<feature type="transmembrane region" description="Helical" evidence="10">
    <location>
        <begin position="240"/>
        <end position="260"/>
    </location>
</feature>
<dbReference type="InterPro" id="IPR050524">
    <property type="entry name" value="APC_YAT"/>
</dbReference>
<comment type="caution">
    <text evidence="12">The sequence shown here is derived from an EMBL/GenBank/DDBJ whole genome shotgun (WGS) entry which is preliminary data.</text>
</comment>
<feature type="transmembrane region" description="Helical" evidence="10">
    <location>
        <begin position="489"/>
        <end position="509"/>
    </location>
</feature>
<feature type="transmembrane region" description="Helical" evidence="10">
    <location>
        <begin position="193"/>
        <end position="213"/>
    </location>
</feature>
<evidence type="ECO:0000256" key="10">
    <source>
        <dbReference type="SAM" id="Phobius"/>
    </source>
</evidence>
<feature type="transmembrane region" description="Helical" evidence="10">
    <location>
        <begin position="281"/>
        <end position="302"/>
    </location>
</feature>
<dbReference type="GeneID" id="81421714"/>
<keyword evidence="6 10" id="KW-1133">Transmembrane helix</keyword>
<evidence type="ECO:0000256" key="4">
    <source>
        <dbReference type="ARBA" id="ARBA00022490"/>
    </source>
</evidence>
<evidence type="ECO:0000256" key="9">
    <source>
        <dbReference type="SAM" id="MobiDB-lite"/>
    </source>
</evidence>
<dbReference type="Gene3D" id="1.25.40.190">
    <property type="entry name" value="Actin-related protein 2/3 complex subunit 5"/>
    <property type="match status" value="1"/>
</dbReference>
<feature type="transmembrane region" description="Helical" evidence="10">
    <location>
        <begin position="118"/>
        <end position="141"/>
    </location>
</feature>
<dbReference type="RefSeq" id="XP_056546144.1">
    <property type="nucleotide sequence ID" value="XM_056682538.1"/>
</dbReference>
<dbReference type="GO" id="GO:0034314">
    <property type="term" value="P:Arp2/3 complex-mediated actin nucleation"/>
    <property type="evidence" value="ECO:0007669"/>
    <property type="project" value="InterPro"/>
</dbReference>
<protein>
    <recommendedName>
        <fullName evidence="11">Amino acid permease/ SLC12A domain-containing protein</fullName>
    </recommendedName>
</protein>
<keyword evidence="7 10" id="KW-0472">Membrane</keyword>
<feature type="transmembrane region" description="Helical" evidence="10">
    <location>
        <begin position="382"/>
        <end position="403"/>
    </location>
</feature>
<dbReference type="OrthoDB" id="10062876at2759"/>
<dbReference type="InterPro" id="IPR004841">
    <property type="entry name" value="AA-permease/SLC12A_dom"/>
</dbReference>
<dbReference type="Proteomes" id="UP001149163">
    <property type="component" value="Unassembled WGS sequence"/>
</dbReference>
<dbReference type="GO" id="GO:0005885">
    <property type="term" value="C:Arp2/3 protein complex"/>
    <property type="evidence" value="ECO:0007669"/>
    <property type="project" value="InterPro"/>
</dbReference>
<keyword evidence="4" id="KW-0963">Cytoplasm</keyword>
<sequence>MLTSKDSEKGPWATTANSQPSPSASDDDVGIISNMNAGSQALHRKLRGKEVQLFAIGGAIGTSLYVQMGSALPKGGPAGLFLAFLAWGSVMWAVNECFAEMVTYLPVPSPFVRFGSEWVDGALGFAMAWNFFLNMAFLVPFEIVAMNIMITFWTDKVPVEAIIVTIIVLYTLLNVISVRYFGIAEFYLSIFKVLLMIGLFFFTFITMVGGNPLHDRYGFSYWNNPGAFVEHLASGNTGRFLGFLSCVYQASFSICGPEYISMVAAEAEMPRKVLPPAFRSFVWRILLFFVGSALCMGIVIPYNDTTLLAILGGYMSGSGTGAASPYIIAMKRLQIHGLPHLVNALIMTSILSAGNGLLFAATRTLHGMSLEGHAPRFLSRCTNAGVPIWALAVSLSFCLLAFLQVNNSSADVMTYLVDLVTCCQLLNYCFTAVTYRHFFSSLKKQGISRDSLPYKGRFQPYTSYFAMGGTIFMLLAGGYDLFLTGGWDVMWFFLDYGMIGFFIIALLGWKLFSRSKYIWPGTADLSLGGLKEEIDAYEALHLSDYEGKKSGYIPIVRDTYFEGIGANMSSSILAALATLFCIVPPPSTSYGKQIRARSKTAWYSLQVYEENGVDKTATESSPGSKVLARTSGLVIQEWTGLISPFVLHLLSRLLAPPGNLPSSPISPLPVHRIAVPKRPRPQLPPKPTVSISWLVLASRPTGFLPYIQILYQNNYTTVAVMSQINYRTINVDQLDPESSVNFPMETLLPATLPQPETSSDAANVATQVRQLLRGGDAEGALRLVLDTAPLGGDDRAKEVHLATVIEVLQGIRQGEMTRVLEGVTGGDGGSERADCLMKYLYKGMSSSAPSSGSQSPRKTLSPQATGFSQIQARNMGEGGGGQQMSVLLNWHEKLVELTGTGSIVRVMTDRRTV</sequence>
<feature type="transmembrane region" description="Helical" evidence="10">
    <location>
        <begin position="161"/>
        <end position="181"/>
    </location>
</feature>
<dbReference type="Pfam" id="PF00324">
    <property type="entry name" value="AA_permease"/>
    <property type="match status" value="1"/>
</dbReference>
<evidence type="ECO:0000256" key="5">
    <source>
        <dbReference type="ARBA" id="ARBA00022692"/>
    </source>
</evidence>
<evidence type="ECO:0000256" key="1">
    <source>
        <dbReference type="ARBA" id="ARBA00004141"/>
    </source>
</evidence>
<dbReference type="GO" id="GO:0015171">
    <property type="term" value="F:amino acid transmembrane transporter activity"/>
    <property type="evidence" value="ECO:0007669"/>
    <property type="project" value="TreeGrafter"/>
</dbReference>
<dbReference type="GO" id="GO:0030833">
    <property type="term" value="P:regulation of actin filament polymerization"/>
    <property type="evidence" value="ECO:0007669"/>
    <property type="project" value="InterPro"/>
</dbReference>
<name>A0A9W9IHS9_9EURO</name>
<evidence type="ECO:0000256" key="6">
    <source>
        <dbReference type="ARBA" id="ARBA00022989"/>
    </source>
</evidence>
<feature type="transmembrane region" description="Helical" evidence="10">
    <location>
        <begin position="341"/>
        <end position="362"/>
    </location>
</feature>
<dbReference type="InterPro" id="IPR006789">
    <property type="entry name" value="ARPC5"/>
</dbReference>
<dbReference type="Pfam" id="PF04699">
    <property type="entry name" value="P16-Arc"/>
    <property type="match status" value="1"/>
</dbReference>
<proteinExistence type="inferred from homology"/>
<keyword evidence="13" id="KW-1185">Reference proteome</keyword>
<keyword evidence="8" id="KW-0206">Cytoskeleton</keyword>
<evidence type="ECO:0000313" key="13">
    <source>
        <dbReference type="Proteomes" id="UP001149163"/>
    </source>
</evidence>
<evidence type="ECO:0000256" key="3">
    <source>
        <dbReference type="ARBA" id="ARBA00006084"/>
    </source>
</evidence>
<feature type="domain" description="Amino acid permease/ SLC12A" evidence="11">
    <location>
        <begin position="51"/>
        <end position="515"/>
    </location>
</feature>
<dbReference type="InterPro" id="IPR036743">
    <property type="entry name" value="ARPC5_sf"/>
</dbReference>
<gene>
    <name evidence="12" type="ORF">N7482_000413</name>
</gene>
<organism evidence="12 13">
    <name type="scientific">Penicillium canariense</name>
    <dbReference type="NCBI Taxonomy" id="189055"/>
    <lineage>
        <taxon>Eukaryota</taxon>
        <taxon>Fungi</taxon>
        <taxon>Dikarya</taxon>
        <taxon>Ascomycota</taxon>
        <taxon>Pezizomycotina</taxon>
        <taxon>Eurotiomycetes</taxon>
        <taxon>Eurotiomycetidae</taxon>
        <taxon>Eurotiales</taxon>
        <taxon>Aspergillaceae</taxon>
        <taxon>Penicillium</taxon>
    </lineage>
</organism>
<reference evidence="12" key="2">
    <citation type="journal article" date="2023" name="IMA Fungus">
        <title>Comparative genomic study of the Penicillium genus elucidates a diverse pangenome and 15 lateral gene transfer events.</title>
        <authorList>
            <person name="Petersen C."/>
            <person name="Sorensen T."/>
            <person name="Nielsen M.R."/>
            <person name="Sondergaard T.E."/>
            <person name="Sorensen J.L."/>
            <person name="Fitzpatrick D.A."/>
            <person name="Frisvad J.C."/>
            <person name="Nielsen K.L."/>
        </authorList>
    </citation>
    <scope>NUCLEOTIDE SEQUENCE</scope>
    <source>
        <strain evidence="12">IBT 26290</strain>
    </source>
</reference>
<dbReference type="AlphaFoldDB" id="A0A9W9IHS9"/>
<reference evidence="12" key="1">
    <citation type="submission" date="2022-11" db="EMBL/GenBank/DDBJ databases">
        <authorList>
            <person name="Petersen C."/>
        </authorList>
    </citation>
    <scope>NUCLEOTIDE SEQUENCE</scope>
    <source>
        <strain evidence="12">IBT 26290</strain>
    </source>
</reference>
<feature type="transmembrane region" description="Helical" evidence="10">
    <location>
        <begin position="53"/>
        <end position="72"/>
    </location>
</feature>
<feature type="compositionally biased region" description="Polar residues" evidence="9">
    <location>
        <begin position="14"/>
        <end position="24"/>
    </location>
</feature>
<feature type="transmembrane region" description="Helical" evidence="10">
    <location>
        <begin position="308"/>
        <end position="329"/>
    </location>
</feature>
<keyword evidence="5 10" id="KW-0812">Transmembrane</keyword>
<evidence type="ECO:0000256" key="8">
    <source>
        <dbReference type="ARBA" id="ARBA00023212"/>
    </source>
</evidence>
<accession>A0A9W9IHS9</accession>
<dbReference type="PANTHER" id="PTHR43341:SF6">
    <property type="entry name" value="AMINO ACID TRANSPORTER (EUROFUNG)"/>
    <property type="match status" value="1"/>
</dbReference>
<feature type="transmembrane region" description="Helical" evidence="10">
    <location>
        <begin position="78"/>
        <end position="98"/>
    </location>
</feature>
<evidence type="ECO:0000256" key="7">
    <source>
        <dbReference type="ARBA" id="ARBA00023136"/>
    </source>
</evidence>
<feature type="transmembrane region" description="Helical" evidence="10">
    <location>
        <begin position="464"/>
        <end position="483"/>
    </location>
</feature>
<comment type="subcellular location">
    <subcellularLocation>
        <location evidence="2">Cytoplasm</location>
        <location evidence="2">Cytoskeleton</location>
    </subcellularLocation>
    <subcellularLocation>
        <location evidence="1">Membrane</location>
        <topology evidence="1">Multi-pass membrane protein</topology>
    </subcellularLocation>
</comment>
<feature type="region of interest" description="Disordered" evidence="9">
    <location>
        <begin position="1"/>
        <end position="29"/>
    </location>
</feature>
<dbReference type="Gene3D" id="1.20.1740.10">
    <property type="entry name" value="Amino acid/polyamine transporter I"/>
    <property type="match status" value="1"/>
</dbReference>
<dbReference type="EMBL" id="JAPQKN010000001">
    <property type="protein sequence ID" value="KAJ5174536.1"/>
    <property type="molecule type" value="Genomic_DNA"/>
</dbReference>
<evidence type="ECO:0000259" key="11">
    <source>
        <dbReference type="Pfam" id="PF00324"/>
    </source>
</evidence>
<evidence type="ECO:0000313" key="12">
    <source>
        <dbReference type="EMBL" id="KAJ5174536.1"/>
    </source>
</evidence>
<dbReference type="PANTHER" id="PTHR43341">
    <property type="entry name" value="AMINO ACID PERMEASE"/>
    <property type="match status" value="1"/>
</dbReference>
<dbReference type="SUPFAM" id="SSF69103">
    <property type="entry name" value="Arp2/3 complex 16 kDa subunit ARPC5"/>
    <property type="match status" value="1"/>
</dbReference>
<comment type="similarity">
    <text evidence="3">Belongs to the ARPC5 family.</text>
</comment>